<feature type="region of interest" description="Disordered" evidence="1">
    <location>
        <begin position="485"/>
        <end position="640"/>
    </location>
</feature>
<proteinExistence type="predicted"/>
<keyword evidence="2" id="KW-0472">Membrane</keyword>
<dbReference type="AlphaFoldDB" id="A0A9P6FWF9"/>
<keyword evidence="2" id="KW-0812">Transmembrane</keyword>
<gene>
    <name evidence="3" type="ORF">BGW38_010949</name>
</gene>
<keyword evidence="2" id="KW-1133">Transmembrane helix</keyword>
<dbReference type="Proteomes" id="UP000780801">
    <property type="component" value="Unassembled WGS sequence"/>
</dbReference>
<comment type="caution">
    <text evidence="3">The sequence shown here is derived from an EMBL/GenBank/DDBJ whole genome shotgun (WGS) entry which is preliminary data.</text>
</comment>
<accession>A0A9P6FWF9</accession>
<feature type="compositionally biased region" description="Polar residues" evidence="1">
    <location>
        <begin position="587"/>
        <end position="604"/>
    </location>
</feature>
<protein>
    <submittedName>
        <fullName evidence="3">Uncharacterized protein</fullName>
    </submittedName>
</protein>
<organism evidence="3 4">
    <name type="scientific">Lunasporangiospora selenospora</name>
    <dbReference type="NCBI Taxonomy" id="979761"/>
    <lineage>
        <taxon>Eukaryota</taxon>
        <taxon>Fungi</taxon>
        <taxon>Fungi incertae sedis</taxon>
        <taxon>Mucoromycota</taxon>
        <taxon>Mortierellomycotina</taxon>
        <taxon>Mortierellomycetes</taxon>
        <taxon>Mortierellales</taxon>
        <taxon>Mortierellaceae</taxon>
        <taxon>Lunasporangiospora</taxon>
    </lineage>
</organism>
<evidence type="ECO:0000256" key="2">
    <source>
        <dbReference type="SAM" id="Phobius"/>
    </source>
</evidence>
<feature type="region of interest" description="Disordered" evidence="1">
    <location>
        <begin position="316"/>
        <end position="338"/>
    </location>
</feature>
<reference evidence="3" key="1">
    <citation type="journal article" date="2020" name="Fungal Divers.">
        <title>Resolving the Mortierellaceae phylogeny through synthesis of multi-gene phylogenetics and phylogenomics.</title>
        <authorList>
            <person name="Vandepol N."/>
            <person name="Liber J."/>
            <person name="Desiro A."/>
            <person name="Na H."/>
            <person name="Kennedy M."/>
            <person name="Barry K."/>
            <person name="Grigoriev I.V."/>
            <person name="Miller A.N."/>
            <person name="O'Donnell K."/>
            <person name="Stajich J.E."/>
            <person name="Bonito G."/>
        </authorList>
    </citation>
    <scope>NUCLEOTIDE SEQUENCE</scope>
    <source>
        <strain evidence="3">KOD1015</strain>
    </source>
</reference>
<dbReference type="OrthoDB" id="8062037at2759"/>
<feature type="transmembrane region" description="Helical" evidence="2">
    <location>
        <begin position="287"/>
        <end position="308"/>
    </location>
</feature>
<sequence>MPAQRRRPVGRYPHLPISKTTTTATATALFLLALRIGRTAAAATTFELQSNVVSCGVSTTAGSTDENMVATSSVTVCSPPESKLFGGIQILEGSPHPGSTGVRGRLYDVGKLCDTKITDKISRAWIAFLDCSGCPLATKLTNLENSNPQAILLYNQSASLLTKLHAVRRRALEAIQPSEDSKKETLADLEIRMSGADVTKAFIETSTTIAVAEQITVDYLFHILQGPAAGAPVPPALQGMRPMTAATDTGPPSGSAGSVTDLMVSISPSYDDGSASEPKFLSMSRPIFGVVIGILSAIVCAAIFMYVIRPRLLRRRHEQKQRREHSNGKAPAMEEQNSMPPLGYMGAGYSAGYANTYSTGVSNSFLYSQQLQQPQQEQLLQQEEHIAPETYDQTSTYLAHDEHGYSYSNYDPEAETRAGVNDTYMTPSRGGVEVEMEAEQQHHLSLLRNPEPPSVIPSRRGSCSTLTPPKIVIEADPLEAAYARPIDEDEDDDQLDGRNPSMSSIRNGENLFYGPRETARHPSSSQTNQNSSSSNNSLGRSSPNPSHSPRIHRSVSATESAFSRDERSTSFAYYPPQSPDPGMAEPETSNWASFSDEFSTSRNLSGDIRRSSSGITGNNPSKASFSDYNRFNSRSNGAQP</sequence>
<keyword evidence="4" id="KW-1185">Reference proteome</keyword>
<dbReference type="EMBL" id="JAABOA010000981">
    <property type="protein sequence ID" value="KAF9582634.1"/>
    <property type="molecule type" value="Genomic_DNA"/>
</dbReference>
<evidence type="ECO:0000313" key="4">
    <source>
        <dbReference type="Proteomes" id="UP000780801"/>
    </source>
</evidence>
<feature type="compositionally biased region" description="Low complexity" evidence="1">
    <location>
        <begin position="522"/>
        <end position="545"/>
    </location>
</feature>
<evidence type="ECO:0000313" key="3">
    <source>
        <dbReference type="EMBL" id="KAF9582634.1"/>
    </source>
</evidence>
<evidence type="ECO:0000256" key="1">
    <source>
        <dbReference type="SAM" id="MobiDB-lite"/>
    </source>
</evidence>
<feature type="compositionally biased region" description="Polar residues" evidence="1">
    <location>
        <begin position="611"/>
        <end position="640"/>
    </location>
</feature>
<name>A0A9P6FWF9_9FUNG</name>